<dbReference type="InterPro" id="IPR019734">
    <property type="entry name" value="TPR_rpt"/>
</dbReference>
<reference evidence="1" key="1">
    <citation type="submission" date="2018-05" db="EMBL/GenBank/DDBJ databases">
        <authorList>
            <person name="Lanie J.A."/>
            <person name="Ng W.-L."/>
            <person name="Kazmierczak K.M."/>
            <person name="Andrzejewski T.M."/>
            <person name="Davidsen T.M."/>
            <person name="Wayne K.J."/>
            <person name="Tettelin H."/>
            <person name="Glass J.I."/>
            <person name="Rusch D."/>
            <person name="Podicherti R."/>
            <person name="Tsui H.-C.T."/>
            <person name="Winkler M.E."/>
        </authorList>
    </citation>
    <scope>NUCLEOTIDE SEQUENCE</scope>
</reference>
<dbReference type="PANTHER" id="PTHR12558:SF13">
    <property type="entry name" value="CELL DIVISION CYCLE PROTEIN 27 HOMOLOG"/>
    <property type="match status" value="1"/>
</dbReference>
<dbReference type="PROSITE" id="PS50005">
    <property type="entry name" value="TPR"/>
    <property type="match status" value="4"/>
</dbReference>
<sequence>MRRGSHTRLFLGLTLLWAGTGCSTSPLAKPRPGVPSGVYGVNIEEITGPEDPEFRNRVEGLTHFLTSRSFEFRGKPDDSLKHLEAAAKADPSQETVVAQAARRFLLRKKTDKAIEILRLGQAANPESVTTHEWLGLAYQQASQPDEAIAAFGIALATSNPTLISVSGLAKLHAAAKRFDDAFKVLDTAFTKDNREPEFWLGIADLYRDTGIAARAKMDRIKAGIITSLDKASALKPESPLILHRLADYYKVWDESDKAIALFIQLIELNPGLIGVREQLADLYLRADMTQDATRQLEAILRERPTNERALFVLGGIKRQLDKLEEAAAHFETVLKINPKFELAYYELAGVRLFQNKPTITLATLKKAGEQFKPRFITKFYAGLAHSALYQYPKAIENLLDAEKLAQAGEQNRLTHFFYFQLGAAYERNRQYETSDETFNKAIEMAPEYHNAMNYLGYMWADINRNLDEAAKHITKANELSPDNASYVDSLGWLYFRQGKFTEALAELQRAAELMKDEPDSTIHEHIGDTHQQLGKADEARTQWEKSLDLLHKQEAEMTSPDSYLLEQLGNVLNKLGQADEAKAAWQRSYDITPTQLLHKKLHPPEKEE</sequence>
<dbReference type="PANTHER" id="PTHR12558">
    <property type="entry name" value="CELL DIVISION CYCLE 16,23,27"/>
    <property type="match status" value="1"/>
</dbReference>
<protein>
    <submittedName>
        <fullName evidence="1">Uncharacterized protein</fullName>
    </submittedName>
</protein>
<evidence type="ECO:0000313" key="1">
    <source>
        <dbReference type="EMBL" id="SVA90500.1"/>
    </source>
</evidence>
<dbReference type="InterPro" id="IPR011990">
    <property type="entry name" value="TPR-like_helical_dom_sf"/>
</dbReference>
<dbReference type="Gene3D" id="1.25.40.10">
    <property type="entry name" value="Tetratricopeptide repeat domain"/>
    <property type="match status" value="3"/>
</dbReference>
<dbReference type="Pfam" id="PF13432">
    <property type="entry name" value="TPR_16"/>
    <property type="match status" value="4"/>
</dbReference>
<dbReference type="AlphaFoldDB" id="A0A381ZMM1"/>
<proteinExistence type="predicted"/>
<dbReference type="EMBL" id="UINC01021923">
    <property type="protein sequence ID" value="SVA90500.1"/>
    <property type="molecule type" value="Genomic_DNA"/>
</dbReference>
<organism evidence="1">
    <name type="scientific">marine metagenome</name>
    <dbReference type="NCBI Taxonomy" id="408172"/>
    <lineage>
        <taxon>unclassified sequences</taxon>
        <taxon>metagenomes</taxon>
        <taxon>ecological metagenomes</taxon>
    </lineage>
</organism>
<gene>
    <name evidence="1" type="ORF">METZ01_LOCUS143354</name>
</gene>
<accession>A0A381ZMM1</accession>
<dbReference type="SUPFAM" id="SSF48452">
    <property type="entry name" value="TPR-like"/>
    <property type="match status" value="2"/>
</dbReference>
<dbReference type="PROSITE" id="PS51257">
    <property type="entry name" value="PROKAR_LIPOPROTEIN"/>
    <property type="match status" value="1"/>
</dbReference>
<name>A0A381ZMM1_9ZZZZ</name>
<dbReference type="SMART" id="SM00028">
    <property type="entry name" value="TPR"/>
    <property type="match status" value="12"/>
</dbReference>